<feature type="signal peptide" evidence="8">
    <location>
        <begin position="1"/>
        <end position="19"/>
    </location>
</feature>
<dbReference type="InterPro" id="IPR003368">
    <property type="entry name" value="POMP_repeat"/>
</dbReference>
<dbReference type="Proteomes" id="UP000253083">
    <property type="component" value="Unassembled WGS sequence"/>
</dbReference>
<evidence type="ECO:0000256" key="8">
    <source>
        <dbReference type="SAM" id="SignalP"/>
    </source>
</evidence>
<comment type="caution">
    <text evidence="9">The sequence shown here is derived from an EMBL/GenBank/DDBJ whole genome shotgun (WGS) entry which is preliminary data.</text>
</comment>
<evidence type="ECO:0000256" key="7">
    <source>
        <dbReference type="ARBA" id="ARBA00023237"/>
    </source>
</evidence>
<keyword evidence="6" id="KW-0472">Membrane</keyword>
<proteinExistence type="predicted"/>
<keyword evidence="5 8" id="KW-0732">Signal</keyword>
<evidence type="ECO:0000256" key="1">
    <source>
        <dbReference type="ARBA" id="ARBA00004196"/>
    </source>
</evidence>
<dbReference type="PANTHER" id="PTHR11319:SF35">
    <property type="entry name" value="OUTER MEMBRANE PROTEIN PMPC-RELATED"/>
    <property type="match status" value="1"/>
</dbReference>
<evidence type="ECO:0000256" key="3">
    <source>
        <dbReference type="ARBA" id="ARBA00004613"/>
    </source>
</evidence>
<dbReference type="NCBIfam" id="TIGR01376">
    <property type="entry name" value="POMP_repeat"/>
    <property type="match status" value="1"/>
</dbReference>
<reference evidence="9 10" key="1">
    <citation type="submission" date="2018-06" db="EMBL/GenBank/DDBJ databases">
        <title>Genomic Encyclopedia of Type Strains, Phase IV (KMG-IV): sequencing the most valuable type-strain genomes for metagenomic binning, comparative biology and taxonomic classification.</title>
        <authorList>
            <person name="Goeker M."/>
        </authorList>
    </citation>
    <scope>NUCLEOTIDE SEQUENCE [LARGE SCALE GENOMIC DNA]</scope>
    <source>
        <strain evidence="9 10">DSM 24032</strain>
    </source>
</reference>
<dbReference type="NCBIfam" id="NF041518">
    <property type="entry name" value="choice_anch_Q"/>
    <property type="match status" value="1"/>
</dbReference>
<dbReference type="InterPro" id="IPR012334">
    <property type="entry name" value="Pectin_lyas_fold"/>
</dbReference>
<dbReference type="InterPro" id="IPR059226">
    <property type="entry name" value="Choice_anch_Q_dom"/>
</dbReference>
<keyword evidence="7" id="KW-0998">Cell outer membrane</keyword>
<dbReference type="RefSeq" id="WP_113953902.1">
    <property type="nucleotide sequence ID" value="NZ_QNRT01000002.1"/>
</dbReference>
<evidence type="ECO:0000256" key="2">
    <source>
        <dbReference type="ARBA" id="ARBA00004442"/>
    </source>
</evidence>
<sequence length="550" mass="58032">MRQFILFSFVILICSTVPATSATLEVCSACQYNSISDALLNAEPNDTVYVHDGTYNEFNLNIFADDITITGQSRDGTIIDADGLGRHFNFTSAGSKTTIQNLTLKNGVGSPGVCSVQGQGGSICARNVALNIDAVTFQNNIGVAAGGAIHLDGDPSIPRSLSIKNSTFSDNHLIEAPSLLLAQGFGGAIACVSCDRLSIDSSIFQKNSSHIELVGPDNAGIGGAIWMAQSAFNPNSIQFTSTNNTFDSNRSLKEGGAIALYAPRSSHNDLSSYTISETAFINNYAGTKGGAIFFGNLSSLGDPALVALNIERSLFHKNRAANGGALASVNMSVLSEDSTFSMNTASITGGAVELYRNNIVESQSHHFANVSFIANRVLDQNGAAVFAFSINPTLYLTSNTLFLGELQLFNSIVHNSNGVECVFSGGQQVIVGEHNFTNDDSCEPSPSANLSVLGSAEPFSLGSVNGIDTRLAANGGPTLTYALLKGSNAINASTNNCPSVIRPSSRKRFDQRGENRSARSPFSLSTLVCDVGAYEYIERSVNVGRNTVTK</sequence>
<evidence type="ECO:0000256" key="6">
    <source>
        <dbReference type="ARBA" id="ARBA00023136"/>
    </source>
</evidence>
<organism evidence="9 10">
    <name type="scientific">Arenicella xantha</name>
    <dbReference type="NCBI Taxonomy" id="644221"/>
    <lineage>
        <taxon>Bacteria</taxon>
        <taxon>Pseudomonadati</taxon>
        <taxon>Pseudomonadota</taxon>
        <taxon>Gammaproteobacteria</taxon>
        <taxon>Arenicellales</taxon>
        <taxon>Arenicellaceae</taxon>
        <taxon>Arenicella</taxon>
    </lineage>
</organism>
<evidence type="ECO:0000313" key="9">
    <source>
        <dbReference type="EMBL" id="RBP51105.1"/>
    </source>
</evidence>
<accession>A0A395JL00</accession>
<dbReference type="OrthoDB" id="9780507at2"/>
<keyword evidence="10" id="KW-1185">Reference proteome</keyword>
<evidence type="ECO:0000256" key="5">
    <source>
        <dbReference type="ARBA" id="ARBA00022729"/>
    </source>
</evidence>
<dbReference type="AlphaFoldDB" id="A0A395JL00"/>
<feature type="chain" id="PRO_5017381951" evidence="8">
    <location>
        <begin position="20"/>
        <end position="550"/>
    </location>
</feature>
<dbReference type="PANTHER" id="PTHR11319">
    <property type="entry name" value="G PROTEIN-COUPLED RECEPTOR-RELATED"/>
    <property type="match status" value="1"/>
</dbReference>
<dbReference type="InterPro" id="IPR011050">
    <property type="entry name" value="Pectin_lyase_fold/virulence"/>
</dbReference>
<dbReference type="InParanoid" id="A0A395JL00"/>
<dbReference type="EMBL" id="QNRT01000002">
    <property type="protein sequence ID" value="RBP51105.1"/>
    <property type="molecule type" value="Genomic_DNA"/>
</dbReference>
<keyword evidence="4" id="KW-0964">Secreted</keyword>
<dbReference type="GO" id="GO:0005576">
    <property type="term" value="C:extracellular region"/>
    <property type="evidence" value="ECO:0007669"/>
    <property type="project" value="UniProtKB-SubCell"/>
</dbReference>
<dbReference type="SUPFAM" id="SSF51126">
    <property type="entry name" value="Pectin lyase-like"/>
    <property type="match status" value="2"/>
</dbReference>
<name>A0A395JL00_9GAMM</name>
<dbReference type="Gene3D" id="2.160.20.10">
    <property type="entry name" value="Single-stranded right-handed beta-helix, Pectin lyase-like"/>
    <property type="match status" value="1"/>
</dbReference>
<dbReference type="GO" id="GO:0009279">
    <property type="term" value="C:cell outer membrane"/>
    <property type="evidence" value="ECO:0007669"/>
    <property type="project" value="UniProtKB-SubCell"/>
</dbReference>
<gene>
    <name evidence="9" type="ORF">DFR28_102524</name>
</gene>
<evidence type="ECO:0000256" key="4">
    <source>
        <dbReference type="ARBA" id="ARBA00022525"/>
    </source>
</evidence>
<comment type="subcellular location">
    <subcellularLocation>
        <location evidence="1">Cell envelope</location>
    </subcellularLocation>
    <subcellularLocation>
        <location evidence="2">Cell outer membrane</location>
    </subcellularLocation>
    <subcellularLocation>
        <location evidence="3">Secreted</location>
    </subcellularLocation>
</comment>
<evidence type="ECO:0000313" key="10">
    <source>
        <dbReference type="Proteomes" id="UP000253083"/>
    </source>
</evidence>
<protein>
    <submittedName>
        <fullName evidence="9">Putative outer membrane repeat protein</fullName>
    </submittedName>
</protein>